<dbReference type="InterPro" id="IPR011701">
    <property type="entry name" value="MFS"/>
</dbReference>
<feature type="transmembrane region" description="Helical" evidence="6">
    <location>
        <begin position="105"/>
        <end position="126"/>
    </location>
</feature>
<feature type="transmembrane region" description="Helical" evidence="6">
    <location>
        <begin position="371"/>
        <end position="393"/>
    </location>
</feature>
<dbReference type="AlphaFoldDB" id="A0A167TQ10"/>
<name>A0A167TQ10_CORFA</name>
<evidence type="ECO:0000256" key="3">
    <source>
        <dbReference type="ARBA" id="ARBA00022692"/>
    </source>
</evidence>
<gene>
    <name evidence="8" type="ORF">ISF_05866</name>
</gene>
<dbReference type="RefSeq" id="XP_018703498.1">
    <property type="nucleotide sequence ID" value="XM_018849471.1"/>
</dbReference>
<dbReference type="GeneID" id="30022158"/>
<dbReference type="PANTHER" id="PTHR23501">
    <property type="entry name" value="MAJOR FACILITATOR SUPERFAMILY"/>
    <property type="match status" value="1"/>
</dbReference>
<feature type="transmembrane region" description="Helical" evidence="6">
    <location>
        <begin position="280"/>
        <end position="301"/>
    </location>
</feature>
<dbReference type="PANTHER" id="PTHR23501:SF199">
    <property type="entry name" value="MFS EFFLUX TRANSPORTER INPD-RELATED"/>
    <property type="match status" value="1"/>
</dbReference>
<feature type="transmembrane region" description="Helical" evidence="6">
    <location>
        <begin position="170"/>
        <end position="190"/>
    </location>
</feature>
<dbReference type="EMBL" id="AZHB01000014">
    <property type="protein sequence ID" value="OAA60827.1"/>
    <property type="molecule type" value="Genomic_DNA"/>
</dbReference>
<reference evidence="8 9" key="1">
    <citation type="journal article" date="2016" name="Genome Biol. Evol.">
        <title>Divergent and convergent evolution of fungal pathogenicity.</title>
        <authorList>
            <person name="Shang Y."/>
            <person name="Xiao G."/>
            <person name="Zheng P."/>
            <person name="Cen K."/>
            <person name="Zhan S."/>
            <person name="Wang C."/>
        </authorList>
    </citation>
    <scope>NUCLEOTIDE SEQUENCE [LARGE SCALE GENOMIC DNA]</scope>
    <source>
        <strain evidence="8 9">ARSEF 2679</strain>
    </source>
</reference>
<feature type="transmembrane region" description="Helical" evidence="6">
    <location>
        <begin position="485"/>
        <end position="503"/>
    </location>
</feature>
<dbReference type="InterPro" id="IPR036047">
    <property type="entry name" value="F-box-like_dom_sf"/>
</dbReference>
<accession>A0A167TQ10</accession>
<feature type="transmembrane region" description="Helical" evidence="6">
    <location>
        <begin position="52"/>
        <end position="72"/>
    </location>
</feature>
<dbReference type="Pfam" id="PF00646">
    <property type="entry name" value="F-box"/>
    <property type="match status" value="1"/>
</dbReference>
<dbReference type="Gene3D" id="1.20.1280.50">
    <property type="match status" value="1"/>
</dbReference>
<keyword evidence="2" id="KW-0813">Transport</keyword>
<dbReference type="Gene3D" id="1.20.1250.20">
    <property type="entry name" value="MFS general substrate transporter like domains"/>
    <property type="match status" value="1"/>
</dbReference>
<keyword evidence="3 6" id="KW-0812">Transmembrane</keyword>
<evidence type="ECO:0000256" key="6">
    <source>
        <dbReference type="SAM" id="Phobius"/>
    </source>
</evidence>
<protein>
    <submittedName>
        <fullName evidence="8">Sulfate permease 2</fullName>
    </submittedName>
</protein>
<organism evidence="8 9">
    <name type="scientific">Cordyceps fumosorosea (strain ARSEF 2679)</name>
    <name type="common">Isaria fumosorosea</name>
    <dbReference type="NCBI Taxonomy" id="1081104"/>
    <lineage>
        <taxon>Eukaryota</taxon>
        <taxon>Fungi</taxon>
        <taxon>Dikarya</taxon>
        <taxon>Ascomycota</taxon>
        <taxon>Pezizomycotina</taxon>
        <taxon>Sordariomycetes</taxon>
        <taxon>Hypocreomycetidae</taxon>
        <taxon>Hypocreales</taxon>
        <taxon>Cordycipitaceae</taxon>
        <taxon>Cordyceps</taxon>
    </lineage>
</organism>
<evidence type="ECO:0000256" key="5">
    <source>
        <dbReference type="ARBA" id="ARBA00023136"/>
    </source>
</evidence>
<comment type="subcellular location">
    <subcellularLocation>
        <location evidence="1">Membrane</location>
        <topology evidence="1">Multi-pass membrane protein</topology>
    </subcellularLocation>
</comment>
<comment type="caution">
    <text evidence="8">The sequence shown here is derived from an EMBL/GenBank/DDBJ whole genome shotgun (WGS) entry which is preliminary data.</text>
</comment>
<keyword evidence="9" id="KW-1185">Reference proteome</keyword>
<feature type="transmembrane region" description="Helical" evidence="6">
    <location>
        <begin position="313"/>
        <end position="337"/>
    </location>
</feature>
<proteinExistence type="predicted"/>
<feature type="transmembrane region" description="Helical" evidence="6">
    <location>
        <begin position="241"/>
        <end position="259"/>
    </location>
</feature>
<dbReference type="OrthoDB" id="9981546at2759"/>
<feature type="transmembrane region" description="Helical" evidence="6">
    <location>
        <begin position="405"/>
        <end position="427"/>
    </location>
</feature>
<evidence type="ECO:0000256" key="4">
    <source>
        <dbReference type="ARBA" id="ARBA00022989"/>
    </source>
</evidence>
<keyword evidence="5 6" id="KW-0472">Membrane</keyword>
<dbReference type="GO" id="GO:0005886">
    <property type="term" value="C:plasma membrane"/>
    <property type="evidence" value="ECO:0007669"/>
    <property type="project" value="TreeGrafter"/>
</dbReference>
<dbReference type="Proteomes" id="UP000076744">
    <property type="component" value="Unassembled WGS sequence"/>
</dbReference>
<feature type="domain" description="Major facilitator superfamily (MFS) profile" evidence="7">
    <location>
        <begin position="15"/>
        <end position="508"/>
    </location>
</feature>
<feature type="transmembrane region" description="Helical" evidence="6">
    <location>
        <begin position="210"/>
        <end position="229"/>
    </location>
</feature>
<dbReference type="Gene3D" id="1.20.1720.10">
    <property type="entry name" value="Multidrug resistance protein D"/>
    <property type="match status" value="1"/>
</dbReference>
<evidence type="ECO:0000256" key="1">
    <source>
        <dbReference type="ARBA" id="ARBA00004141"/>
    </source>
</evidence>
<feature type="transmembrane region" description="Helical" evidence="6">
    <location>
        <begin position="79"/>
        <end position="99"/>
    </location>
</feature>
<dbReference type="SUPFAM" id="SSF103473">
    <property type="entry name" value="MFS general substrate transporter"/>
    <property type="match status" value="1"/>
</dbReference>
<dbReference type="CDD" id="cd09917">
    <property type="entry name" value="F-box_SF"/>
    <property type="match status" value="1"/>
</dbReference>
<dbReference type="SUPFAM" id="SSF81383">
    <property type="entry name" value="F-box domain"/>
    <property type="match status" value="1"/>
</dbReference>
<dbReference type="PROSITE" id="PS50850">
    <property type="entry name" value="MFS"/>
    <property type="match status" value="1"/>
</dbReference>
<evidence type="ECO:0000313" key="9">
    <source>
        <dbReference type="Proteomes" id="UP000076744"/>
    </source>
</evidence>
<feature type="transmembrane region" description="Helical" evidence="6">
    <location>
        <begin position="344"/>
        <end position="365"/>
    </location>
</feature>
<dbReference type="Pfam" id="PF07690">
    <property type="entry name" value="MFS_1"/>
    <property type="match status" value="1"/>
</dbReference>
<keyword evidence="4 6" id="KW-1133">Transmembrane helix</keyword>
<evidence type="ECO:0000259" key="7">
    <source>
        <dbReference type="PROSITE" id="PS50850"/>
    </source>
</evidence>
<dbReference type="FunFam" id="1.20.1250.20:FF:000196">
    <property type="entry name" value="MFS toxin efflux pump (AflT)"/>
    <property type="match status" value="1"/>
</dbReference>
<evidence type="ECO:0000256" key="2">
    <source>
        <dbReference type="ARBA" id="ARBA00022448"/>
    </source>
</evidence>
<sequence>MASMQPASPFAIFAIFTGLAFMVICIALDRSIVATAIPKITSEFHSLPDVGWYGSAYLMTTCCLQLFFGKLYAEFQVKWVFLSALVIFEVGSVICAAAPSSVVLIVGRAIAGAGCAGLMSGAFILFRFFIPVNDLPKYTGALGGMSGIAQVIAPTLGGVFTDKLSWRWCFWINLPIGGITFLVILLLVHVPPETKVIAGSHSLRDFISRFDLVGTLLFIPTIVCLLLALQWGGVRYDWGEWRIVLLLALFEVLLFAWAVSQYLQGDRATVPLSMIKQRSLAGGAFFVFCFFAAFFVITYYVPIWFQAVRGASAYASGINMLAASAAMSVAVIGSGFIVTRVGYYVPNMIVSVIVTSIGCGLVYTFDRHTSTTTWAAALVVTGLGIGLGIQQPLIAVQTIFQDAELAVATSIVIFLQSLAGTVFISVAQNVFQGKVQDVIRQSLPDVDPADVLGVGASDLGVAMGRKYPDKLGAILDSYNDGLRSVFLISVVLACVSIVSLPLMEWRSVKSTEKPAQDGEILVGILSHLPVKELLKTSLLCRQLYSLAVHTLQQRLLAVSSIPGHELILESFHPSRKLTTPYLTCRPLGTRHPTDCDPSSSASAGTGPASLGRVCQLYASFRPVVTEENRRRRFRMVWPVSIGSSSKDTDLDEDVPLDDEVQLDDGVRFSQLCVVLNLVTRGRFVTHHTVSEHVVRVFRGWLDDMAGSSGRAGDDEGKIPLSSERLLWVDPGKTMALRFRVAPGPAERMPLLSVPGEEELARSYTLTYQELLIRSTSLLMAVEASASKEMEPSRNSIILASTGS</sequence>
<dbReference type="CDD" id="cd17502">
    <property type="entry name" value="MFS_Azr1_MDR_like"/>
    <property type="match status" value="1"/>
</dbReference>
<dbReference type="GO" id="GO:0022857">
    <property type="term" value="F:transmembrane transporter activity"/>
    <property type="evidence" value="ECO:0007669"/>
    <property type="project" value="InterPro"/>
</dbReference>
<dbReference type="InterPro" id="IPR036259">
    <property type="entry name" value="MFS_trans_sf"/>
</dbReference>
<feature type="transmembrane region" description="Helical" evidence="6">
    <location>
        <begin position="138"/>
        <end position="158"/>
    </location>
</feature>
<dbReference type="InterPro" id="IPR020846">
    <property type="entry name" value="MFS_dom"/>
</dbReference>
<dbReference type="InterPro" id="IPR001810">
    <property type="entry name" value="F-box_dom"/>
</dbReference>
<evidence type="ECO:0000313" key="8">
    <source>
        <dbReference type="EMBL" id="OAA60827.1"/>
    </source>
</evidence>